<evidence type="ECO:0000313" key="1">
    <source>
        <dbReference type="EMBL" id="MBA4666538.1"/>
    </source>
</evidence>
<name>A0A7C9AEK2_OPUST</name>
<sequence>MTTFGINYGSSKASKWFKSSIFLARYYSAFASNCCSILRLKSIDNWPPETWFLSQTLPEYQTPELRPHIFLRTLHNPSQQRPLLGSYGLDIQLHQCDIGEETHQSQSKTESSNRTFHGGTWIQFGHSIQWQPFSSEAFELASDLL</sequence>
<reference evidence="1" key="1">
    <citation type="journal article" date="2013" name="J. Plant Res.">
        <title>Effect of fungi and light on seed germination of three Opuntia species from semiarid lands of central Mexico.</title>
        <authorList>
            <person name="Delgado-Sanchez P."/>
            <person name="Jimenez-Bremont J.F."/>
            <person name="Guerrero-Gonzalez Mde L."/>
            <person name="Flores J."/>
        </authorList>
    </citation>
    <scope>NUCLEOTIDE SEQUENCE</scope>
    <source>
        <tissue evidence="1">Cladode</tissue>
    </source>
</reference>
<reference evidence="1" key="2">
    <citation type="submission" date="2020-07" db="EMBL/GenBank/DDBJ databases">
        <authorList>
            <person name="Vera ALvarez R."/>
            <person name="Arias-Moreno D.M."/>
            <person name="Jimenez-Jacinto V."/>
            <person name="Jimenez-Bremont J.F."/>
            <person name="Swaminathan K."/>
            <person name="Moose S.P."/>
            <person name="Guerrero-Gonzalez M.L."/>
            <person name="Marino-Ramirez L."/>
            <person name="Landsman D."/>
            <person name="Rodriguez-Kessler M."/>
            <person name="Delgado-Sanchez P."/>
        </authorList>
    </citation>
    <scope>NUCLEOTIDE SEQUENCE</scope>
    <source>
        <tissue evidence="1">Cladode</tissue>
    </source>
</reference>
<dbReference type="EMBL" id="GISG01231902">
    <property type="protein sequence ID" value="MBA4666538.1"/>
    <property type="molecule type" value="Transcribed_RNA"/>
</dbReference>
<organism evidence="1">
    <name type="scientific">Opuntia streptacantha</name>
    <name type="common">Prickly pear cactus</name>
    <name type="synonym">Opuntia cardona</name>
    <dbReference type="NCBI Taxonomy" id="393608"/>
    <lineage>
        <taxon>Eukaryota</taxon>
        <taxon>Viridiplantae</taxon>
        <taxon>Streptophyta</taxon>
        <taxon>Embryophyta</taxon>
        <taxon>Tracheophyta</taxon>
        <taxon>Spermatophyta</taxon>
        <taxon>Magnoliopsida</taxon>
        <taxon>eudicotyledons</taxon>
        <taxon>Gunneridae</taxon>
        <taxon>Pentapetalae</taxon>
        <taxon>Caryophyllales</taxon>
        <taxon>Cactineae</taxon>
        <taxon>Cactaceae</taxon>
        <taxon>Opuntioideae</taxon>
        <taxon>Opuntia</taxon>
    </lineage>
</organism>
<accession>A0A7C9AEK2</accession>
<protein>
    <submittedName>
        <fullName evidence="1">Uncharacterized protein</fullName>
    </submittedName>
</protein>
<proteinExistence type="predicted"/>
<dbReference type="AlphaFoldDB" id="A0A7C9AEK2"/>